<proteinExistence type="predicted"/>
<evidence type="ECO:0000256" key="2">
    <source>
        <dbReference type="ARBA" id="ARBA00022448"/>
    </source>
</evidence>
<keyword evidence="4 7" id="KW-0812">Transmembrane</keyword>
<organism evidence="9 10">
    <name type="scientific">Candidatus Rhodoblastus alkanivorans</name>
    <dbReference type="NCBI Taxonomy" id="2954117"/>
    <lineage>
        <taxon>Bacteria</taxon>
        <taxon>Pseudomonadati</taxon>
        <taxon>Pseudomonadota</taxon>
        <taxon>Alphaproteobacteria</taxon>
        <taxon>Hyphomicrobiales</taxon>
        <taxon>Rhodoblastaceae</taxon>
        <taxon>Rhodoblastus</taxon>
    </lineage>
</organism>
<feature type="transmembrane region" description="Helical" evidence="7">
    <location>
        <begin position="21"/>
        <end position="46"/>
    </location>
</feature>
<evidence type="ECO:0000256" key="5">
    <source>
        <dbReference type="ARBA" id="ARBA00022989"/>
    </source>
</evidence>
<keyword evidence="5 7" id="KW-1133">Transmembrane helix</keyword>
<accession>A0ABS9Z7K4</accession>
<evidence type="ECO:0000256" key="7">
    <source>
        <dbReference type="SAM" id="Phobius"/>
    </source>
</evidence>
<protein>
    <submittedName>
        <fullName evidence="9">MFS transporter</fullName>
    </submittedName>
</protein>
<evidence type="ECO:0000313" key="10">
    <source>
        <dbReference type="Proteomes" id="UP001139104"/>
    </source>
</evidence>
<feature type="transmembrane region" description="Helical" evidence="7">
    <location>
        <begin position="373"/>
        <end position="393"/>
    </location>
</feature>
<feature type="transmembrane region" description="Helical" evidence="7">
    <location>
        <begin position="58"/>
        <end position="78"/>
    </location>
</feature>
<feature type="transmembrane region" description="Helical" evidence="7">
    <location>
        <begin position="247"/>
        <end position="267"/>
    </location>
</feature>
<dbReference type="PROSITE" id="PS50850">
    <property type="entry name" value="MFS"/>
    <property type="match status" value="1"/>
</dbReference>
<feature type="transmembrane region" description="Helical" evidence="7">
    <location>
        <begin position="109"/>
        <end position="132"/>
    </location>
</feature>
<sequence length="398" mass="40760">MKNGLKTGMFSAFDSKTRRALAASISCISIVGIGLSLVIPLLALRLEAAGFPAHDNGLHIAVSGLATLVGAPLTPALARVFGVRPLLFAAIALGAVALLGFAFCDDYRIWLAIRAVFGLSLTVIFVVSEYWISAAAPPAQRGMALGLYATVLAVGFAIGPALLSLTGAKGLLPFLVAAGLVAAAAVPVALAGAEGAVKMEGPGWPNLRAIFTAAPLALAAGLLYGAFETGLNGLLPVFGLRAGFPPAWATFQLTLVAFGNVVFPVPIGMIADRTRKSRLLGVLALCGFAGALALPGFAADRTAYGIALFVWGGIVGGLYTVGLAILAEKFQGARLGAANAAYIMMYSLGMIVGPPALGVGLDLASPRGLFDALALMFMAYLALVVVLTGPFRLQPRPR</sequence>
<reference evidence="9" key="1">
    <citation type="journal article" date="2022" name="ISME J.">
        <title>Identification of active gaseous-alkane degraders at natural gas seeps.</title>
        <authorList>
            <person name="Farhan Ul Haque M."/>
            <person name="Hernandez M."/>
            <person name="Crombie A.T."/>
            <person name="Murrell J.C."/>
        </authorList>
    </citation>
    <scope>NUCLEOTIDE SEQUENCE</scope>
    <source>
        <strain evidence="9">PC2</strain>
    </source>
</reference>
<dbReference type="RefSeq" id="WP_243067141.1">
    <property type="nucleotide sequence ID" value="NZ_JAIVFK010000019.1"/>
</dbReference>
<feature type="transmembrane region" description="Helical" evidence="7">
    <location>
        <begin position="144"/>
        <end position="165"/>
    </location>
</feature>
<keyword evidence="10" id="KW-1185">Reference proteome</keyword>
<keyword evidence="3" id="KW-1003">Cell membrane</keyword>
<keyword evidence="6 7" id="KW-0472">Membrane</keyword>
<evidence type="ECO:0000259" key="8">
    <source>
        <dbReference type="PROSITE" id="PS50850"/>
    </source>
</evidence>
<dbReference type="SUPFAM" id="SSF103473">
    <property type="entry name" value="MFS general substrate transporter"/>
    <property type="match status" value="1"/>
</dbReference>
<feature type="transmembrane region" description="Helical" evidence="7">
    <location>
        <begin position="339"/>
        <end position="361"/>
    </location>
</feature>
<evidence type="ECO:0000256" key="1">
    <source>
        <dbReference type="ARBA" id="ARBA00004651"/>
    </source>
</evidence>
<dbReference type="InterPro" id="IPR036259">
    <property type="entry name" value="MFS_trans_sf"/>
</dbReference>
<dbReference type="Pfam" id="PF07690">
    <property type="entry name" value="MFS_1"/>
    <property type="match status" value="1"/>
</dbReference>
<feature type="transmembrane region" description="Helical" evidence="7">
    <location>
        <begin position="85"/>
        <end position="103"/>
    </location>
</feature>
<comment type="subcellular location">
    <subcellularLocation>
        <location evidence="1">Cell membrane</location>
        <topology evidence="1">Multi-pass membrane protein</topology>
    </subcellularLocation>
</comment>
<evidence type="ECO:0000313" key="9">
    <source>
        <dbReference type="EMBL" id="MCI4683177.1"/>
    </source>
</evidence>
<comment type="caution">
    <text evidence="9">The sequence shown here is derived from an EMBL/GenBank/DDBJ whole genome shotgun (WGS) entry which is preliminary data.</text>
</comment>
<dbReference type="EMBL" id="JAIVFP010000001">
    <property type="protein sequence ID" value="MCI4683177.1"/>
    <property type="molecule type" value="Genomic_DNA"/>
</dbReference>
<dbReference type="InterPro" id="IPR020846">
    <property type="entry name" value="MFS_dom"/>
</dbReference>
<dbReference type="CDD" id="cd17477">
    <property type="entry name" value="MFS_YcaD_like"/>
    <property type="match status" value="1"/>
</dbReference>
<evidence type="ECO:0000256" key="4">
    <source>
        <dbReference type="ARBA" id="ARBA00022692"/>
    </source>
</evidence>
<dbReference type="PANTHER" id="PTHR23521">
    <property type="entry name" value="TRANSPORTER MFS SUPERFAMILY"/>
    <property type="match status" value="1"/>
</dbReference>
<feature type="transmembrane region" description="Helical" evidence="7">
    <location>
        <begin position="171"/>
        <end position="197"/>
    </location>
</feature>
<feature type="transmembrane region" description="Helical" evidence="7">
    <location>
        <begin position="279"/>
        <end position="298"/>
    </location>
</feature>
<name>A0ABS9Z7K4_9HYPH</name>
<feature type="domain" description="Major facilitator superfamily (MFS) profile" evidence="8">
    <location>
        <begin position="1"/>
        <end position="397"/>
    </location>
</feature>
<dbReference type="PANTHER" id="PTHR23521:SF2">
    <property type="entry name" value="TRANSPORTER MFS SUPERFAMILY"/>
    <property type="match status" value="1"/>
</dbReference>
<evidence type="ECO:0000256" key="6">
    <source>
        <dbReference type="ARBA" id="ARBA00023136"/>
    </source>
</evidence>
<evidence type="ECO:0000256" key="3">
    <source>
        <dbReference type="ARBA" id="ARBA00022475"/>
    </source>
</evidence>
<dbReference type="InterPro" id="IPR047200">
    <property type="entry name" value="MFS_YcaD-like"/>
</dbReference>
<keyword evidence="2" id="KW-0813">Transport</keyword>
<dbReference type="InterPro" id="IPR011701">
    <property type="entry name" value="MFS"/>
</dbReference>
<dbReference type="Proteomes" id="UP001139104">
    <property type="component" value="Unassembled WGS sequence"/>
</dbReference>
<feature type="transmembrane region" description="Helical" evidence="7">
    <location>
        <begin position="209"/>
        <end position="227"/>
    </location>
</feature>
<gene>
    <name evidence="9" type="ORF">K2U94_10425</name>
</gene>
<feature type="transmembrane region" description="Helical" evidence="7">
    <location>
        <begin position="304"/>
        <end position="327"/>
    </location>
</feature>
<dbReference type="Gene3D" id="1.20.1250.20">
    <property type="entry name" value="MFS general substrate transporter like domains"/>
    <property type="match status" value="2"/>
</dbReference>